<dbReference type="AlphaFoldDB" id="A0A1F4S684"/>
<evidence type="ECO:0000313" key="1">
    <source>
        <dbReference type="EMBL" id="OGC15948.1"/>
    </source>
</evidence>
<evidence type="ECO:0000313" key="2">
    <source>
        <dbReference type="Proteomes" id="UP000177905"/>
    </source>
</evidence>
<name>A0A1F4S684_UNCSA</name>
<dbReference type="EMBL" id="MEUA01000016">
    <property type="protein sequence ID" value="OGC15948.1"/>
    <property type="molecule type" value="Genomic_DNA"/>
</dbReference>
<sequence length="454" mass="53081">MNSLQGIKTIKFNVLDFTSSFVVKVRKRFSEDIVLTNRSTKLVKGQGGEILKRRKGIDLFGISNLLQGEHLPTAIYANRIRKEDLDFLEKEREAADVLLLKRFRMRNDKLPDSVDISFDVICEDAGIYFENEEIILSGQDLLKLYLFLGEHILAKRNLFLSIETEGRRLLYSLLTDMEKRELIDSMFVVEKGLAAIEDVRIIKNIVEVLNDEDISLFVERLHSMNLLDRVWGLGDDNLKKLFVSLSYEQLEQLGKEGFFSLKRDLVRIQRMGINCKSFLKYSEFALDSTEFLDVWDIRDDNRLKRVYHLMSFEQRGKLLSNTRSNKDCIRLFNLLSKLERMQLFRGGQGGMQWLLMRPLFEENRIIDLIAVLDLEDFQCFWESIPVSYKTDKAVFNELFAGENNRILGLMFRFLPDTDRGMFFQLLDSDLRLKLYAQLTGDSVFDFYEMELAAF</sequence>
<protein>
    <submittedName>
        <fullName evidence="1">Uncharacterized protein</fullName>
    </submittedName>
</protein>
<gene>
    <name evidence="1" type="ORF">A2290_06835</name>
</gene>
<reference evidence="1 2" key="1">
    <citation type="journal article" date="2016" name="Nat. Commun.">
        <title>Thousands of microbial genomes shed light on interconnected biogeochemical processes in an aquifer system.</title>
        <authorList>
            <person name="Anantharaman K."/>
            <person name="Brown C.T."/>
            <person name="Hug L.A."/>
            <person name="Sharon I."/>
            <person name="Castelle C.J."/>
            <person name="Probst A.J."/>
            <person name="Thomas B.C."/>
            <person name="Singh A."/>
            <person name="Wilkins M.J."/>
            <person name="Karaoz U."/>
            <person name="Brodie E.L."/>
            <person name="Williams K.H."/>
            <person name="Hubbard S.S."/>
            <person name="Banfield J.F."/>
        </authorList>
    </citation>
    <scope>NUCLEOTIDE SEQUENCE [LARGE SCALE GENOMIC DNA]</scope>
</reference>
<organism evidence="1 2">
    <name type="scientific">candidate division WOR-1 bacterium RIFOXYB2_FULL_36_35</name>
    <dbReference type="NCBI Taxonomy" id="1802578"/>
    <lineage>
        <taxon>Bacteria</taxon>
        <taxon>Bacillati</taxon>
        <taxon>Saganbacteria</taxon>
    </lineage>
</organism>
<proteinExistence type="predicted"/>
<comment type="caution">
    <text evidence="1">The sequence shown here is derived from an EMBL/GenBank/DDBJ whole genome shotgun (WGS) entry which is preliminary data.</text>
</comment>
<accession>A0A1F4S684</accession>
<dbReference type="Proteomes" id="UP000177905">
    <property type="component" value="Unassembled WGS sequence"/>
</dbReference>